<accession>A0ACB9M753</accession>
<protein>
    <submittedName>
        <fullName evidence="1">Uncharacterized protein</fullName>
    </submittedName>
</protein>
<comment type="caution">
    <text evidence="1">The sequence shown here is derived from an EMBL/GenBank/DDBJ whole genome shotgun (WGS) entry which is preliminary data.</text>
</comment>
<reference evidence="2" key="1">
    <citation type="journal article" date="2023" name="Front. Plant Sci.">
        <title>Chromosomal-level genome assembly of Melastoma candidum provides insights into trichome evolution.</title>
        <authorList>
            <person name="Zhong Y."/>
            <person name="Wu W."/>
            <person name="Sun C."/>
            <person name="Zou P."/>
            <person name="Liu Y."/>
            <person name="Dai S."/>
            <person name="Zhou R."/>
        </authorList>
    </citation>
    <scope>NUCLEOTIDE SEQUENCE [LARGE SCALE GENOMIC DNA]</scope>
</reference>
<evidence type="ECO:0000313" key="2">
    <source>
        <dbReference type="Proteomes" id="UP001057402"/>
    </source>
</evidence>
<name>A0ACB9M753_9MYRT</name>
<organism evidence="1 2">
    <name type="scientific">Melastoma candidum</name>
    <dbReference type="NCBI Taxonomy" id="119954"/>
    <lineage>
        <taxon>Eukaryota</taxon>
        <taxon>Viridiplantae</taxon>
        <taxon>Streptophyta</taxon>
        <taxon>Embryophyta</taxon>
        <taxon>Tracheophyta</taxon>
        <taxon>Spermatophyta</taxon>
        <taxon>Magnoliopsida</taxon>
        <taxon>eudicotyledons</taxon>
        <taxon>Gunneridae</taxon>
        <taxon>Pentapetalae</taxon>
        <taxon>rosids</taxon>
        <taxon>malvids</taxon>
        <taxon>Myrtales</taxon>
        <taxon>Melastomataceae</taxon>
        <taxon>Melastomatoideae</taxon>
        <taxon>Melastomateae</taxon>
        <taxon>Melastoma</taxon>
    </lineage>
</organism>
<gene>
    <name evidence="1" type="ORF">MLD38_032784</name>
</gene>
<dbReference type="EMBL" id="CM042889">
    <property type="protein sequence ID" value="KAI4319149.1"/>
    <property type="molecule type" value="Genomic_DNA"/>
</dbReference>
<dbReference type="Proteomes" id="UP001057402">
    <property type="component" value="Chromosome 10"/>
</dbReference>
<sequence length="217" mass="24697">MLVWLLLSKPSFDVVEDETSTANSFGFGYFVLLLSLAMTVHDVYFCFMFLIKTLRCLFNLATGGYRWYAKSFSATTAPRPCCAPPTTTPVLRLVPTAQDVRMTFTDVESVMERLGIFGKREGLDAFSDGIGSKEMISIFNEEEPELDELKEAFYVFDENCDGFIDAKELREVLVKLGVSEFSEHDCRRLIKLFDEDGDGLIDFREFGRVVERSFNSE</sequence>
<evidence type="ECO:0000313" key="1">
    <source>
        <dbReference type="EMBL" id="KAI4319149.1"/>
    </source>
</evidence>
<keyword evidence="2" id="KW-1185">Reference proteome</keyword>
<proteinExistence type="predicted"/>